<protein>
    <submittedName>
        <fullName evidence="1">Uncharacterized protein</fullName>
    </submittedName>
</protein>
<evidence type="ECO:0000313" key="2">
    <source>
        <dbReference type="Proteomes" id="UP001283361"/>
    </source>
</evidence>
<sequence length="119" mass="13266">MLGLAKGRSGLLALLRTTELIADPSFYHCVDDDPRPPKQWLEDAQIKEVDPRTPRMRRGDCAVCHTGVGGATVRTILNQIAEFCLRRDGRNLSHTHTGVRVSVTQEQRGVALEVDEMIM</sequence>
<proteinExistence type="predicted"/>
<comment type="caution">
    <text evidence="1">The sequence shown here is derived from an EMBL/GenBank/DDBJ whole genome shotgun (WGS) entry which is preliminary data.</text>
</comment>
<dbReference type="Proteomes" id="UP001283361">
    <property type="component" value="Unassembled WGS sequence"/>
</dbReference>
<accession>A0AAE1AMV9</accession>
<reference evidence="1" key="1">
    <citation type="journal article" date="2023" name="G3 (Bethesda)">
        <title>A reference genome for the long-term kleptoplast-retaining sea slug Elysia crispata morphotype clarki.</title>
        <authorList>
            <person name="Eastman K.E."/>
            <person name="Pendleton A.L."/>
            <person name="Shaikh M.A."/>
            <person name="Suttiyut T."/>
            <person name="Ogas R."/>
            <person name="Tomko P."/>
            <person name="Gavelis G."/>
            <person name="Widhalm J.R."/>
            <person name="Wisecaver J.H."/>
        </authorList>
    </citation>
    <scope>NUCLEOTIDE SEQUENCE</scope>
    <source>
        <strain evidence="1">ECLA1</strain>
    </source>
</reference>
<dbReference type="EMBL" id="JAWDGP010001536">
    <property type="protein sequence ID" value="KAK3790598.1"/>
    <property type="molecule type" value="Genomic_DNA"/>
</dbReference>
<gene>
    <name evidence="1" type="ORF">RRG08_066309</name>
</gene>
<name>A0AAE1AMV9_9GAST</name>
<keyword evidence="2" id="KW-1185">Reference proteome</keyword>
<dbReference type="AlphaFoldDB" id="A0AAE1AMV9"/>
<evidence type="ECO:0000313" key="1">
    <source>
        <dbReference type="EMBL" id="KAK3790598.1"/>
    </source>
</evidence>
<organism evidence="1 2">
    <name type="scientific">Elysia crispata</name>
    <name type="common">lettuce slug</name>
    <dbReference type="NCBI Taxonomy" id="231223"/>
    <lineage>
        <taxon>Eukaryota</taxon>
        <taxon>Metazoa</taxon>
        <taxon>Spiralia</taxon>
        <taxon>Lophotrochozoa</taxon>
        <taxon>Mollusca</taxon>
        <taxon>Gastropoda</taxon>
        <taxon>Heterobranchia</taxon>
        <taxon>Euthyneura</taxon>
        <taxon>Panpulmonata</taxon>
        <taxon>Sacoglossa</taxon>
        <taxon>Placobranchoidea</taxon>
        <taxon>Plakobranchidae</taxon>
        <taxon>Elysia</taxon>
    </lineage>
</organism>